<feature type="region of interest" description="Disordered" evidence="3">
    <location>
        <begin position="434"/>
        <end position="519"/>
    </location>
</feature>
<dbReference type="PANTHER" id="PTHR12356:SF3">
    <property type="entry name" value="NUCLEAR MIGRATION PROTEIN NUDC"/>
    <property type="match status" value="1"/>
</dbReference>
<feature type="compositionally biased region" description="Low complexity" evidence="3">
    <location>
        <begin position="77"/>
        <end position="96"/>
    </location>
</feature>
<dbReference type="Pfam" id="PF04969">
    <property type="entry name" value="CS"/>
    <property type="match status" value="1"/>
</dbReference>
<feature type="region of interest" description="Disordered" evidence="3">
    <location>
        <begin position="74"/>
        <end position="96"/>
    </location>
</feature>
<evidence type="ECO:0000256" key="4">
    <source>
        <dbReference type="SAM" id="Phobius"/>
    </source>
</evidence>
<dbReference type="InterPro" id="IPR008978">
    <property type="entry name" value="HSP20-like_chaperone"/>
</dbReference>
<dbReference type="GO" id="GO:0006457">
    <property type="term" value="P:protein folding"/>
    <property type="evidence" value="ECO:0007669"/>
    <property type="project" value="TreeGrafter"/>
</dbReference>
<feature type="compositionally biased region" description="Polar residues" evidence="3">
    <location>
        <begin position="156"/>
        <end position="173"/>
    </location>
</feature>
<feature type="region of interest" description="Disordered" evidence="3">
    <location>
        <begin position="296"/>
        <end position="343"/>
    </location>
</feature>
<evidence type="ECO:0000313" key="6">
    <source>
        <dbReference type="EMBL" id="KZT73151.1"/>
    </source>
</evidence>
<keyword evidence="7" id="KW-1185">Reference proteome</keyword>
<dbReference type="Gene3D" id="2.60.40.790">
    <property type="match status" value="1"/>
</dbReference>
<dbReference type="EMBL" id="KV429038">
    <property type="protein sequence ID" value="KZT73151.1"/>
    <property type="molecule type" value="Genomic_DNA"/>
</dbReference>
<gene>
    <name evidence="6" type="ORF">DAEQUDRAFT_762502</name>
</gene>
<feature type="compositionally biased region" description="Low complexity" evidence="3">
    <location>
        <begin position="301"/>
        <end position="331"/>
    </location>
</feature>
<keyword evidence="4" id="KW-0812">Transmembrane</keyword>
<sequence length="561" mass="59690">MDRVHDYYQSYSWHQSHDQATVLLLVPYETTEDDVSVVIERNFLVAGVRGQPPIVKGRLYGAVDTANSVWQLEPRASRTSARGRTTSTTSTASASTHSSFALVSDPDISSSFAASLEHGLLSDTDDPISSPALSSPVSSSLDEHGFVFPHQRRQPRSNPSYPASPGPSSQHNAPLSLTSSYSSVESLHKASGRLLTLHLEKSESVIWPSLVVGPVPESLSPSVVSSYPWASSALTVESTFNMDPTSLVLIALDLYDIRESYEEAFEYFVRAWHQTRVPSATIRLATHYLPVQSDFPKLSPDTTASTESLDSSSTDTEPTTPTPSSLSESAPTPQPAPGTPTYYLDRIGGAPGLAQLFLSAGILHLEGAAAPLLSSAYAGLSSLRTPLVVSGSTGHGHGFAVSGASPGGTEGWRHDRECARRYFERARALVPSLDVPLLPPESDSDAGSGVGSGAENGDRRSAGTRSGPASSSSGRLSEKVQQDAPSSDVPQVQPRRRRKKEPSSGDLSSSIMGNYRSSEADAGEEDRTWYLYIPGLVGAGAALLVVGFLSLSSWRKSQGSS</sequence>
<keyword evidence="2" id="KW-0963">Cytoplasm</keyword>
<accession>A0A165TAF1</accession>
<dbReference type="InterPro" id="IPR007052">
    <property type="entry name" value="CS_dom"/>
</dbReference>
<dbReference type="PANTHER" id="PTHR12356">
    <property type="entry name" value="NUCLEAR MOVEMENT PROTEIN NUDC"/>
    <property type="match status" value="1"/>
</dbReference>
<dbReference type="GO" id="GO:0005737">
    <property type="term" value="C:cytoplasm"/>
    <property type="evidence" value="ECO:0007669"/>
    <property type="project" value="UniProtKB-SubCell"/>
</dbReference>
<comment type="subcellular location">
    <subcellularLocation>
        <location evidence="1">Cytoplasm</location>
    </subcellularLocation>
</comment>
<dbReference type="Proteomes" id="UP000076727">
    <property type="component" value="Unassembled WGS sequence"/>
</dbReference>
<organism evidence="6 7">
    <name type="scientific">Daedalea quercina L-15889</name>
    <dbReference type="NCBI Taxonomy" id="1314783"/>
    <lineage>
        <taxon>Eukaryota</taxon>
        <taxon>Fungi</taxon>
        <taxon>Dikarya</taxon>
        <taxon>Basidiomycota</taxon>
        <taxon>Agaricomycotina</taxon>
        <taxon>Agaricomycetes</taxon>
        <taxon>Polyporales</taxon>
        <taxon>Fomitopsis</taxon>
    </lineage>
</organism>
<dbReference type="SUPFAM" id="SSF49764">
    <property type="entry name" value="HSP20-like chaperones"/>
    <property type="match status" value="1"/>
</dbReference>
<feature type="region of interest" description="Disordered" evidence="3">
    <location>
        <begin position="150"/>
        <end position="175"/>
    </location>
</feature>
<dbReference type="GO" id="GO:0051082">
    <property type="term" value="F:unfolded protein binding"/>
    <property type="evidence" value="ECO:0007669"/>
    <property type="project" value="TreeGrafter"/>
</dbReference>
<feature type="compositionally biased region" description="Polar residues" evidence="3">
    <location>
        <begin position="505"/>
        <end position="517"/>
    </location>
</feature>
<dbReference type="OrthoDB" id="266138at2759"/>
<dbReference type="STRING" id="1314783.A0A165TAF1"/>
<protein>
    <recommendedName>
        <fullName evidence="5">CS domain-containing protein</fullName>
    </recommendedName>
</protein>
<evidence type="ECO:0000256" key="1">
    <source>
        <dbReference type="ARBA" id="ARBA00004496"/>
    </source>
</evidence>
<evidence type="ECO:0000256" key="3">
    <source>
        <dbReference type="SAM" id="MobiDB-lite"/>
    </source>
</evidence>
<keyword evidence="4" id="KW-1133">Transmembrane helix</keyword>
<reference evidence="6 7" key="1">
    <citation type="journal article" date="2016" name="Mol. Biol. Evol.">
        <title>Comparative Genomics of Early-Diverging Mushroom-Forming Fungi Provides Insights into the Origins of Lignocellulose Decay Capabilities.</title>
        <authorList>
            <person name="Nagy L.G."/>
            <person name="Riley R."/>
            <person name="Tritt A."/>
            <person name="Adam C."/>
            <person name="Daum C."/>
            <person name="Floudas D."/>
            <person name="Sun H."/>
            <person name="Yadav J.S."/>
            <person name="Pangilinan J."/>
            <person name="Larsson K.H."/>
            <person name="Matsuura K."/>
            <person name="Barry K."/>
            <person name="Labutti K."/>
            <person name="Kuo R."/>
            <person name="Ohm R.A."/>
            <person name="Bhattacharya S.S."/>
            <person name="Shirouzu T."/>
            <person name="Yoshinaga Y."/>
            <person name="Martin F.M."/>
            <person name="Grigoriev I.V."/>
            <person name="Hibbett D.S."/>
        </authorList>
    </citation>
    <scope>NUCLEOTIDE SEQUENCE [LARGE SCALE GENOMIC DNA]</scope>
    <source>
        <strain evidence="6 7">L-15889</strain>
    </source>
</reference>
<evidence type="ECO:0000256" key="2">
    <source>
        <dbReference type="ARBA" id="ARBA00022490"/>
    </source>
</evidence>
<proteinExistence type="predicted"/>
<feature type="transmembrane region" description="Helical" evidence="4">
    <location>
        <begin position="529"/>
        <end position="551"/>
    </location>
</feature>
<evidence type="ECO:0000259" key="5">
    <source>
        <dbReference type="PROSITE" id="PS51203"/>
    </source>
</evidence>
<dbReference type="PROSITE" id="PS51203">
    <property type="entry name" value="CS"/>
    <property type="match status" value="1"/>
</dbReference>
<feature type="compositionally biased region" description="Low complexity" evidence="3">
    <location>
        <begin position="463"/>
        <end position="475"/>
    </location>
</feature>
<keyword evidence="4" id="KW-0472">Membrane</keyword>
<feature type="domain" description="CS" evidence="5">
    <location>
        <begin position="6"/>
        <end position="211"/>
    </location>
</feature>
<evidence type="ECO:0000313" key="7">
    <source>
        <dbReference type="Proteomes" id="UP000076727"/>
    </source>
</evidence>
<dbReference type="InterPro" id="IPR037898">
    <property type="entry name" value="NudC_fam"/>
</dbReference>
<dbReference type="AlphaFoldDB" id="A0A165TAF1"/>
<name>A0A165TAF1_9APHY</name>